<sequence length="236" mass="26103">MSNLAILVSPRTKNEWLAVMKNFYVRWQFPQCIGALDGKHVTIIEPPNSGSVYFNYKKSFNIVLFVLVDADSRFVYTDVGALGSDGDGGIWRTTPLRNAIESGTAGLPISGPGPFGVPPVIVGDDSFPLSMNLMKPYTGTNSFEVTVIFNYRLSRARRVAENAFGILANCFRFLHTTIDAEPGRVTSFVKAACVLHNYLRAAPVLYKASREDHQRKRIIYFGLRSSKGRSGSKALD</sequence>
<dbReference type="Proteomes" id="UP000805193">
    <property type="component" value="Unassembled WGS sequence"/>
</dbReference>
<gene>
    <name evidence="1" type="ORF">HPB47_027507</name>
</gene>
<comment type="caution">
    <text evidence="1">The sequence shown here is derived from an EMBL/GenBank/DDBJ whole genome shotgun (WGS) entry which is preliminary data.</text>
</comment>
<dbReference type="EMBL" id="JABSTQ010009859">
    <property type="protein sequence ID" value="KAG0425316.1"/>
    <property type="molecule type" value="Genomic_DNA"/>
</dbReference>
<reference evidence="1 2" key="1">
    <citation type="journal article" date="2020" name="Cell">
        <title>Large-Scale Comparative Analyses of Tick Genomes Elucidate Their Genetic Diversity and Vector Capacities.</title>
        <authorList>
            <consortium name="Tick Genome and Microbiome Consortium (TIGMIC)"/>
            <person name="Jia N."/>
            <person name="Wang J."/>
            <person name="Shi W."/>
            <person name="Du L."/>
            <person name="Sun Y."/>
            <person name="Zhan W."/>
            <person name="Jiang J.F."/>
            <person name="Wang Q."/>
            <person name="Zhang B."/>
            <person name="Ji P."/>
            <person name="Bell-Sakyi L."/>
            <person name="Cui X.M."/>
            <person name="Yuan T.T."/>
            <person name="Jiang B.G."/>
            <person name="Yang W.F."/>
            <person name="Lam T.T."/>
            <person name="Chang Q.C."/>
            <person name="Ding S.J."/>
            <person name="Wang X.J."/>
            <person name="Zhu J.G."/>
            <person name="Ruan X.D."/>
            <person name="Zhao L."/>
            <person name="Wei J.T."/>
            <person name="Ye R.Z."/>
            <person name="Que T.C."/>
            <person name="Du C.H."/>
            <person name="Zhou Y.H."/>
            <person name="Cheng J.X."/>
            <person name="Dai P.F."/>
            <person name="Guo W.B."/>
            <person name="Han X.H."/>
            <person name="Huang E.J."/>
            <person name="Li L.F."/>
            <person name="Wei W."/>
            <person name="Gao Y.C."/>
            <person name="Liu J.Z."/>
            <person name="Shao H.Z."/>
            <person name="Wang X."/>
            <person name="Wang C.C."/>
            <person name="Yang T.C."/>
            <person name="Huo Q.B."/>
            <person name="Li W."/>
            <person name="Chen H.Y."/>
            <person name="Chen S.E."/>
            <person name="Zhou L.G."/>
            <person name="Ni X.B."/>
            <person name="Tian J.H."/>
            <person name="Sheng Y."/>
            <person name="Liu T."/>
            <person name="Pan Y.S."/>
            <person name="Xia L.Y."/>
            <person name="Li J."/>
            <person name="Zhao F."/>
            <person name="Cao W.C."/>
        </authorList>
    </citation>
    <scope>NUCLEOTIDE SEQUENCE [LARGE SCALE GENOMIC DNA]</scope>
    <source>
        <strain evidence="1">Iper-2018</strain>
    </source>
</reference>
<evidence type="ECO:0000313" key="2">
    <source>
        <dbReference type="Proteomes" id="UP000805193"/>
    </source>
</evidence>
<name>A0AC60PXF3_IXOPE</name>
<evidence type="ECO:0000313" key="1">
    <source>
        <dbReference type="EMBL" id="KAG0425316.1"/>
    </source>
</evidence>
<proteinExistence type="predicted"/>
<feature type="non-terminal residue" evidence="1">
    <location>
        <position position="236"/>
    </location>
</feature>
<organism evidence="1 2">
    <name type="scientific">Ixodes persulcatus</name>
    <name type="common">Taiga tick</name>
    <dbReference type="NCBI Taxonomy" id="34615"/>
    <lineage>
        <taxon>Eukaryota</taxon>
        <taxon>Metazoa</taxon>
        <taxon>Ecdysozoa</taxon>
        <taxon>Arthropoda</taxon>
        <taxon>Chelicerata</taxon>
        <taxon>Arachnida</taxon>
        <taxon>Acari</taxon>
        <taxon>Parasitiformes</taxon>
        <taxon>Ixodida</taxon>
        <taxon>Ixodoidea</taxon>
        <taxon>Ixodidae</taxon>
        <taxon>Ixodinae</taxon>
        <taxon>Ixodes</taxon>
    </lineage>
</organism>
<keyword evidence="2" id="KW-1185">Reference proteome</keyword>
<accession>A0AC60PXF3</accession>
<protein>
    <submittedName>
        <fullName evidence="1">Uncharacterized protein</fullName>
    </submittedName>
</protein>